<evidence type="ECO:0000313" key="3">
    <source>
        <dbReference type="Proteomes" id="UP000295499"/>
    </source>
</evidence>
<protein>
    <submittedName>
        <fullName evidence="2">Uncharacterized protein</fullName>
    </submittedName>
</protein>
<keyword evidence="1" id="KW-0472">Membrane</keyword>
<sequence length="65" mass="7594">MEMNRKRKSLISSVLLKDVRIDKFKIAAGKYRLYALLNAVLSSIATYWADDQMWFGQINIQSVHF</sequence>
<evidence type="ECO:0000256" key="1">
    <source>
        <dbReference type="SAM" id="Phobius"/>
    </source>
</evidence>
<feature type="transmembrane region" description="Helical" evidence="1">
    <location>
        <begin position="31"/>
        <end position="49"/>
    </location>
</feature>
<name>A0A4R6IM32_9SPHI</name>
<evidence type="ECO:0000313" key="2">
    <source>
        <dbReference type="EMBL" id="TDO23167.1"/>
    </source>
</evidence>
<keyword evidence="1" id="KW-0812">Transmembrane</keyword>
<reference evidence="2 3" key="1">
    <citation type="submission" date="2019-03" db="EMBL/GenBank/DDBJ databases">
        <title>Genomic Encyclopedia of Archaeal and Bacterial Type Strains, Phase II (KMG-II): from individual species to whole genera.</title>
        <authorList>
            <person name="Goeker M."/>
        </authorList>
    </citation>
    <scope>NUCLEOTIDE SEQUENCE [LARGE SCALE GENOMIC DNA]</scope>
    <source>
        <strain evidence="2 3">DSM 19034</strain>
    </source>
</reference>
<organism evidence="2 3">
    <name type="scientific">Pedobacter duraquae</name>
    <dbReference type="NCBI Taxonomy" id="425511"/>
    <lineage>
        <taxon>Bacteria</taxon>
        <taxon>Pseudomonadati</taxon>
        <taxon>Bacteroidota</taxon>
        <taxon>Sphingobacteriia</taxon>
        <taxon>Sphingobacteriales</taxon>
        <taxon>Sphingobacteriaceae</taxon>
        <taxon>Pedobacter</taxon>
    </lineage>
</organism>
<keyword evidence="3" id="KW-1185">Reference proteome</keyword>
<dbReference type="AlphaFoldDB" id="A0A4R6IM32"/>
<gene>
    <name evidence="2" type="ORF">CLV32_2154</name>
</gene>
<dbReference type="Proteomes" id="UP000295499">
    <property type="component" value="Unassembled WGS sequence"/>
</dbReference>
<comment type="caution">
    <text evidence="2">The sequence shown here is derived from an EMBL/GenBank/DDBJ whole genome shotgun (WGS) entry which is preliminary data.</text>
</comment>
<dbReference type="EMBL" id="SNWM01000002">
    <property type="protein sequence ID" value="TDO23167.1"/>
    <property type="molecule type" value="Genomic_DNA"/>
</dbReference>
<proteinExistence type="predicted"/>
<accession>A0A4R6IM32</accession>
<keyword evidence="1" id="KW-1133">Transmembrane helix</keyword>